<evidence type="ECO:0000313" key="20">
    <source>
        <dbReference type="Proteomes" id="UP000070326"/>
    </source>
</evidence>
<dbReference type="SMART" id="SM00475">
    <property type="entry name" value="53EXOc"/>
    <property type="match status" value="1"/>
</dbReference>
<evidence type="ECO:0000256" key="6">
    <source>
        <dbReference type="ARBA" id="ARBA00022705"/>
    </source>
</evidence>
<dbReference type="eggNOG" id="COG0749">
    <property type="taxonomic scope" value="Bacteria"/>
</dbReference>
<dbReference type="EC" id="2.7.7.7" evidence="2 15"/>
<dbReference type="InterPro" id="IPR036397">
    <property type="entry name" value="RNaseH_sf"/>
</dbReference>
<evidence type="ECO:0000256" key="15">
    <source>
        <dbReference type="NCBIfam" id="TIGR00593"/>
    </source>
</evidence>
<dbReference type="InterPro" id="IPR001098">
    <property type="entry name" value="DNA-dir_DNA_pol_A_palm_dom"/>
</dbReference>
<dbReference type="CDD" id="cd06140">
    <property type="entry name" value="DNA_polA_I_Bacillus_like_exo"/>
    <property type="match status" value="1"/>
</dbReference>
<dbReference type="FunFam" id="1.10.150.20:FF:000003">
    <property type="entry name" value="DNA polymerase I"/>
    <property type="match status" value="1"/>
</dbReference>
<evidence type="ECO:0000256" key="7">
    <source>
        <dbReference type="ARBA" id="ARBA00022722"/>
    </source>
</evidence>
<proteinExistence type="inferred from homology"/>
<comment type="catalytic activity">
    <reaction evidence="14 16">
        <text>DNA(n) + a 2'-deoxyribonucleoside 5'-triphosphate = DNA(n+1) + diphosphate</text>
        <dbReference type="Rhea" id="RHEA:22508"/>
        <dbReference type="Rhea" id="RHEA-COMP:17339"/>
        <dbReference type="Rhea" id="RHEA-COMP:17340"/>
        <dbReference type="ChEBI" id="CHEBI:33019"/>
        <dbReference type="ChEBI" id="CHEBI:61560"/>
        <dbReference type="ChEBI" id="CHEBI:173112"/>
        <dbReference type="EC" id="2.7.7.7"/>
    </reaction>
</comment>
<evidence type="ECO:0000256" key="9">
    <source>
        <dbReference type="ARBA" id="ARBA00022801"/>
    </source>
</evidence>
<evidence type="ECO:0000256" key="4">
    <source>
        <dbReference type="ARBA" id="ARBA00022679"/>
    </source>
</evidence>
<dbReference type="RefSeq" id="WP_061101696.1">
    <property type="nucleotide sequence ID" value="NZ_JAWEIR010000011.1"/>
</dbReference>
<dbReference type="FunFam" id="1.10.150.20:FF:000002">
    <property type="entry name" value="DNA polymerase I"/>
    <property type="match status" value="1"/>
</dbReference>
<evidence type="ECO:0000256" key="12">
    <source>
        <dbReference type="ARBA" id="ARBA00023125"/>
    </source>
</evidence>
<dbReference type="Gene3D" id="3.30.70.370">
    <property type="match status" value="1"/>
</dbReference>
<dbReference type="GO" id="GO:0006261">
    <property type="term" value="P:DNA-templated DNA replication"/>
    <property type="evidence" value="ECO:0007669"/>
    <property type="project" value="UniProtKB-UniRule"/>
</dbReference>
<dbReference type="EMBL" id="LSQZ01000018">
    <property type="protein sequence ID" value="KXI13772.1"/>
    <property type="molecule type" value="Genomic_DNA"/>
</dbReference>
<evidence type="ECO:0000256" key="8">
    <source>
        <dbReference type="ARBA" id="ARBA00022763"/>
    </source>
</evidence>
<dbReference type="FunFam" id="1.20.1060.10:FF:000001">
    <property type="entry name" value="DNA polymerase I"/>
    <property type="match status" value="1"/>
</dbReference>
<evidence type="ECO:0000256" key="16">
    <source>
        <dbReference type="RuleBase" id="RU004460"/>
    </source>
</evidence>
<dbReference type="Gene3D" id="3.30.420.10">
    <property type="entry name" value="Ribonuclease H-like superfamily/Ribonuclease H"/>
    <property type="match status" value="1"/>
</dbReference>
<protein>
    <recommendedName>
        <fullName evidence="3 15">DNA polymerase I</fullName>
        <ecNumber evidence="2 15">2.7.7.7</ecNumber>
    </recommendedName>
</protein>
<keyword evidence="7" id="KW-0540">Nuclease</keyword>
<evidence type="ECO:0000256" key="10">
    <source>
        <dbReference type="ARBA" id="ARBA00022839"/>
    </source>
</evidence>
<feature type="domain" description="5'-3' exonuclease" evidence="17">
    <location>
        <begin position="19"/>
        <end position="278"/>
    </location>
</feature>
<keyword evidence="12 16" id="KW-0238">DNA-binding</keyword>
<dbReference type="eggNOG" id="COG0258">
    <property type="taxonomic scope" value="Bacteria"/>
</dbReference>
<dbReference type="PANTHER" id="PTHR10133">
    <property type="entry name" value="DNA POLYMERASE I"/>
    <property type="match status" value="1"/>
</dbReference>
<dbReference type="Pfam" id="PF00476">
    <property type="entry name" value="DNA_pol_A"/>
    <property type="match status" value="1"/>
</dbReference>
<dbReference type="InterPro" id="IPR054690">
    <property type="entry name" value="DNA_polI_exonuclease"/>
</dbReference>
<dbReference type="Proteomes" id="UP000070326">
    <property type="component" value="Unassembled WGS sequence"/>
</dbReference>
<dbReference type="InterPro" id="IPR036279">
    <property type="entry name" value="5-3_exonuclease_C_sf"/>
</dbReference>
<dbReference type="Pfam" id="PF02739">
    <property type="entry name" value="5_3_exonuc_N"/>
    <property type="match status" value="1"/>
</dbReference>
<evidence type="ECO:0000259" key="17">
    <source>
        <dbReference type="SMART" id="SM00475"/>
    </source>
</evidence>
<dbReference type="CDD" id="cd09859">
    <property type="entry name" value="PIN_53EXO"/>
    <property type="match status" value="1"/>
</dbReference>
<dbReference type="AlphaFoldDB" id="A0A135YWK8"/>
<dbReference type="SUPFAM" id="SSF88723">
    <property type="entry name" value="PIN domain-like"/>
    <property type="match status" value="1"/>
</dbReference>
<keyword evidence="13 16" id="KW-0234">DNA repair</keyword>
<dbReference type="SUPFAM" id="SSF47807">
    <property type="entry name" value="5' to 3' exonuclease, C-terminal subdomain"/>
    <property type="match status" value="1"/>
</dbReference>
<keyword evidence="11 16" id="KW-0239">DNA-directed DNA polymerase</keyword>
<dbReference type="SMART" id="SM00279">
    <property type="entry name" value="HhH2"/>
    <property type="match status" value="1"/>
</dbReference>
<keyword evidence="8 16" id="KW-0227">DNA damage</keyword>
<keyword evidence="6 16" id="KW-0235">DNA replication</keyword>
<dbReference type="FunFam" id="3.40.50.1010:FF:000001">
    <property type="entry name" value="DNA polymerase I"/>
    <property type="match status" value="1"/>
</dbReference>
<reference evidence="19 20" key="1">
    <citation type="submission" date="2016-02" db="EMBL/GenBank/DDBJ databases">
        <authorList>
            <person name="Wen L."/>
            <person name="He K."/>
            <person name="Yang H."/>
        </authorList>
    </citation>
    <scope>NUCLEOTIDE SEQUENCE [LARGE SCALE GENOMIC DNA]</scope>
    <source>
        <strain evidence="19 20">MJR8628A</strain>
    </source>
</reference>
<dbReference type="SUPFAM" id="SSF56672">
    <property type="entry name" value="DNA/RNA polymerases"/>
    <property type="match status" value="1"/>
</dbReference>
<dbReference type="Pfam" id="PF22619">
    <property type="entry name" value="DNA_polI_exo1"/>
    <property type="match status" value="1"/>
</dbReference>
<dbReference type="SMART" id="SM00482">
    <property type="entry name" value="POLAc"/>
    <property type="match status" value="1"/>
</dbReference>
<dbReference type="Pfam" id="PF01367">
    <property type="entry name" value="5_3_exonuc"/>
    <property type="match status" value="1"/>
</dbReference>
<dbReference type="Gene3D" id="3.40.50.1010">
    <property type="entry name" value="5'-nuclease"/>
    <property type="match status" value="1"/>
</dbReference>
<dbReference type="InterPro" id="IPR020045">
    <property type="entry name" value="DNA_polI_H3TH"/>
</dbReference>
<keyword evidence="5 16" id="KW-0548">Nucleotidyltransferase</keyword>
<sequence length="909" mass="102617">MESEDEMDNNINNENIDRDKVLLLIDGNSIINRAFFALPPMDNGDGLHTNAIYGFLTMMFKMIDLYRPTHISVAFDVKAPTFRHKSYESYKAGRKKMMPELASQLGPMKEVLDVLNVDRKEIAGYEADDILGTVSLDAEKAGYKVYVVTGDRDAIQLASDMTTVLITKKGVGEVEEYNREGVYERYQLSPDQFIDLKGLMGDKSDNIPGIPGIGEKTGIKLLLEYGSVEGVLSNVDKLKGAQKKKVEENMESARMSKDLATIMRDVPIDFDLESMVFGDFETSRVIEKFQELKFNSLISKISDLSGIEDKEREVDLIRLDQDNIADFIARVKEGSELYIKTIARSGNILEKNIISMYLATSDGSDKADPYKIYYMDKELAESMPKEIVDLLEDEDIEKIGCNIKSDYINLRPYGIRLGKIGFDISIAEYIIDSKTSTSYDFDVIASKYIYKKMTSEEDLLGKGAKAKKYEDIEKEDLDKFAIGIMNTLSGVVPKMRQIIKDDDMEKLLYDVEIPLIEVLGDMEYIGIHVDKKTLDELGVLFNDRIKYLETKIYDISGEKFNINSPKQLGLILFEKLELPVIKKTKTGYSTNAEVLEKLRDKHPIIDMITDYRTVVKLKSTYVEGINNLINPLDGRIHSSFNQAIATTGRISSTDPNMQNIPVRTDLGRQLRRVFVAGQGSKLVDADYSQVELRVLADMSGDEDMIEAFDRGVDIHRNTASQVFGVPFDEVSAELRSAAKAVNFGIIYGKSDFGLAKDLDISIAKAKEYIENYFARFPKIKGFMDHIVSDAEEKGYSTTIFGRRRYIPEIKSSNFVEKNRGIRAAMNAPIQGSAADIIKIAMVNVHNRLEEEGLKSNLILQVHDELIVESPIEEVERVRVLLKEEMENAVNLKVNLDVDLNVGDSWYETK</sequence>
<dbReference type="PROSITE" id="PS00447">
    <property type="entry name" value="DNA_POLYMERASE_A"/>
    <property type="match status" value="1"/>
</dbReference>
<dbReference type="InterPro" id="IPR002421">
    <property type="entry name" value="5-3_exonuclease"/>
</dbReference>
<keyword evidence="9 16" id="KW-0378">Hydrolase</keyword>
<dbReference type="InterPro" id="IPR002298">
    <property type="entry name" value="DNA_polymerase_A"/>
</dbReference>
<dbReference type="NCBIfam" id="TIGR00593">
    <property type="entry name" value="pola"/>
    <property type="match status" value="1"/>
</dbReference>
<dbReference type="CDD" id="cd08637">
    <property type="entry name" value="DNA_pol_A_pol_I_C"/>
    <property type="match status" value="1"/>
</dbReference>
<dbReference type="GO" id="GO:0006302">
    <property type="term" value="P:double-strand break repair"/>
    <property type="evidence" value="ECO:0007669"/>
    <property type="project" value="TreeGrafter"/>
</dbReference>
<evidence type="ECO:0000256" key="3">
    <source>
        <dbReference type="ARBA" id="ARBA00020311"/>
    </source>
</evidence>
<comment type="similarity">
    <text evidence="1 16">Belongs to the DNA polymerase type-A family.</text>
</comment>
<gene>
    <name evidence="16" type="primary">polA</name>
    <name evidence="19" type="ORF">HMPREF3195_00575</name>
</gene>
<dbReference type="InterPro" id="IPR018320">
    <property type="entry name" value="DNA_polymerase_1"/>
</dbReference>
<dbReference type="Gene3D" id="1.20.1060.10">
    <property type="entry name" value="Taq DNA Polymerase, Chain T, domain 4"/>
    <property type="match status" value="1"/>
</dbReference>
<organism evidence="19 20">
    <name type="scientific">Peptostreptococcus anaerobius</name>
    <dbReference type="NCBI Taxonomy" id="1261"/>
    <lineage>
        <taxon>Bacteria</taxon>
        <taxon>Bacillati</taxon>
        <taxon>Bacillota</taxon>
        <taxon>Clostridia</taxon>
        <taxon>Peptostreptococcales</taxon>
        <taxon>Peptostreptococcaceae</taxon>
        <taxon>Peptostreptococcus</taxon>
    </lineage>
</organism>
<dbReference type="InterPro" id="IPR029060">
    <property type="entry name" value="PIN-like_dom_sf"/>
</dbReference>
<evidence type="ECO:0000256" key="5">
    <source>
        <dbReference type="ARBA" id="ARBA00022695"/>
    </source>
</evidence>
<dbReference type="CDD" id="cd09898">
    <property type="entry name" value="H3TH_53EXO"/>
    <property type="match status" value="1"/>
</dbReference>
<dbReference type="InterPro" id="IPR020046">
    <property type="entry name" value="5-3_exonucl_a-hlix_arch_N"/>
</dbReference>
<evidence type="ECO:0000313" key="19">
    <source>
        <dbReference type="EMBL" id="KXI13772.1"/>
    </source>
</evidence>
<evidence type="ECO:0000256" key="14">
    <source>
        <dbReference type="ARBA" id="ARBA00049244"/>
    </source>
</evidence>
<dbReference type="PATRIC" id="fig|1261.5.peg.581"/>
<dbReference type="GO" id="GO:0003677">
    <property type="term" value="F:DNA binding"/>
    <property type="evidence" value="ECO:0007669"/>
    <property type="project" value="UniProtKB-UniRule"/>
</dbReference>
<dbReference type="NCBIfam" id="NF004397">
    <property type="entry name" value="PRK05755.1"/>
    <property type="match status" value="1"/>
</dbReference>
<dbReference type="InterPro" id="IPR043502">
    <property type="entry name" value="DNA/RNA_pol_sf"/>
</dbReference>
<dbReference type="InterPro" id="IPR012337">
    <property type="entry name" value="RNaseH-like_sf"/>
</dbReference>
<comment type="function">
    <text evidence="16">In addition to polymerase activity, this DNA polymerase exhibits 5'-3' exonuclease activity.</text>
</comment>
<comment type="subunit">
    <text evidence="16">Single-chain monomer with multiple functions.</text>
</comment>
<dbReference type="STRING" id="1261.HMPREF3195_00575"/>
<dbReference type="GO" id="GO:0008409">
    <property type="term" value="F:5'-3' exonuclease activity"/>
    <property type="evidence" value="ECO:0007669"/>
    <property type="project" value="UniProtKB-UniRule"/>
</dbReference>
<feature type="domain" description="DNA-directed DNA polymerase family A palm" evidence="18">
    <location>
        <begin position="667"/>
        <end position="873"/>
    </location>
</feature>
<keyword evidence="4 16" id="KW-0808">Transferase</keyword>
<evidence type="ECO:0000256" key="13">
    <source>
        <dbReference type="ARBA" id="ARBA00023204"/>
    </source>
</evidence>
<comment type="caution">
    <text evidence="19">The sequence shown here is derived from an EMBL/GenBank/DDBJ whole genome shotgun (WGS) entry which is preliminary data.</text>
</comment>
<dbReference type="PRINTS" id="PR00868">
    <property type="entry name" value="DNAPOLI"/>
</dbReference>
<dbReference type="SUPFAM" id="SSF53098">
    <property type="entry name" value="Ribonuclease H-like"/>
    <property type="match status" value="1"/>
</dbReference>
<dbReference type="Gene3D" id="1.10.150.20">
    <property type="entry name" value="5' to 3' exonuclease, C-terminal subdomain"/>
    <property type="match status" value="2"/>
</dbReference>
<dbReference type="GO" id="GO:0003887">
    <property type="term" value="F:DNA-directed DNA polymerase activity"/>
    <property type="evidence" value="ECO:0007669"/>
    <property type="project" value="UniProtKB-UniRule"/>
</dbReference>
<evidence type="ECO:0000256" key="1">
    <source>
        <dbReference type="ARBA" id="ARBA00007705"/>
    </source>
</evidence>
<dbReference type="InterPro" id="IPR008918">
    <property type="entry name" value="HhH2"/>
</dbReference>
<evidence type="ECO:0000256" key="11">
    <source>
        <dbReference type="ARBA" id="ARBA00022932"/>
    </source>
</evidence>
<dbReference type="PANTHER" id="PTHR10133:SF27">
    <property type="entry name" value="DNA POLYMERASE NU"/>
    <property type="match status" value="1"/>
</dbReference>
<name>A0A135YWK8_9FIRM</name>
<evidence type="ECO:0000256" key="2">
    <source>
        <dbReference type="ARBA" id="ARBA00012417"/>
    </source>
</evidence>
<evidence type="ECO:0000259" key="18">
    <source>
        <dbReference type="SMART" id="SM00482"/>
    </source>
</evidence>
<accession>A0A135YWK8</accession>
<keyword evidence="10 16" id="KW-0269">Exonuclease</keyword>
<dbReference type="InterPro" id="IPR019760">
    <property type="entry name" value="DNA-dir_DNA_pol_A_CS"/>
</dbReference>